<name>A0A409Y399_9AGAR</name>
<dbReference type="InParanoid" id="A0A409Y399"/>
<sequence>MPKTTLRTSVTSFLILRVLDKFKLRCHLLPVFCLCAQTGTSLLVFYYYTVDSETQSDLFACFCQAQERPNRGLRKPHLAHNAKAWTCLSVNGQSITKRCQGERHDLEDYRDKFALRDISLRNPRTYAESSRLAETFNFPDTGFIPSRSFSLANVQKIGVRRVGL</sequence>
<evidence type="ECO:0000256" key="1">
    <source>
        <dbReference type="SAM" id="Phobius"/>
    </source>
</evidence>
<proteinExistence type="predicted"/>
<keyword evidence="3" id="KW-1185">Reference proteome</keyword>
<organism evidence="2 3">
    <name type="scientific">Gymnopilus dilepis</name>
    <dbReference type="NCBI Taxonomy" id="231916"/>
    <lineage>
        <taxon>Eukaryota</taxon>
        <taxon>Fungi</taxon>
        <taxon>Dikarya</taxon>
        <taxon>Basidiomycota</taxon>
        <taxon>Agaricomycotina</taxon>
        <taxon>Agaricomycetes</taxon>
        <taxon>Agaricomycetidae</taxon>
        <taxon>Agaricales</taxon>
        <taxon>Agaricineae</taxon>
        <taxon>Hymenogastraceae</taxon>
        <taxon>Gymnopilus</taxon>
    </lineage>
</organism>
<feature type="transmembrane region" description="Helical" evidence="1">
    <location>
        <begin position="27"/>
        <end position="48"/>
    </location>
</feature>
<evidence type="ECO:0000313" key="2">
    <source>
        <dbReference type="EMBL" id="PPQ97469.1"/>
    </source>
</evidence>
<dbReference type="Proteomes" id="UP000284706">
    <property type="component" value="Unassembled WGS sequence"/>
</dbReference>
<keyword evidence="1" id="KW-0812">Transmembrane</keyword>
<evidence type="ECO:0000313" key="3">
    <source>
        <dbReference type="Proteomes" id="UP000284706"/>
    </source>
</evidence>
<gene>
    <name evidence="2" type="ORF">CVT26_002817</name>
</gene>
<dbReference type="EMBL" id="NHYE01001247">
    <property type="protein sequence ID" value="PPQ97469.1"/>
    <property type="molecule type" value="Genomic_DNA"/>
</dbReference>
<keyword evidence="1" id="KW-0472">Membrane</keyword>
<protein>
    <submittedName>
        <fullName evidence="2">Uncharacterized protein</fullName>
    </submittedName>
</protein>
<reference evidence="2 3" key="1">
    <citation type="journal article" date="2018" name="Evol. Lett.">
        <title>Horizontal gene cluster transfer increased hallucinogenic mushroom diversity.</title>
        <authorList>
            <person name="Reynolds H.T."/>
            <person name="Vijayakumar V."/>
            <person name="Gluck-Thaler E."/>
            <person name="Korotkin H.B."/>
            <person name="Matheny P.B."/>
            <person name="Slot J.C."/>
        </authorList>
    </citation>
    <scope>NUCLEOTIDE SEQUENCE [LARGE SCALE GENOMIC DNA]</scope>
    <source>
        <strain evidence="2 3">SRW20</strain>
    </source>
</reference>
<comment type="caution">
    <text evidence="2">The sequence shown here is derived from an EMBL/GenBank/DDBJ whole genome shotgun (WGS) entry which is preliminary data.</text>
</comment>
<dbReference type="AlphaFoldDB" id="A0A409Y399"/>
<accession>A0A409Y399</accession>
<keyword evidence="1" id="KW-1133">Transmembrane helix</keyword>